<dbReference type="Proteomes" id="UP001297361">
    <property type="component" value="Unassembled WGS sequence"/>
</dbReference>
<dbReference type="InterPro" id="IPR029063">
    <property type="entry name" value="SAM-dependent_MTases_sf"/>
</dbReference>
<evidence type="ECO:0000313" key="3">
    <source>
        <dbReference type="Proteomes" id="UP001297361"/>
    </source>
</evidence>
<sequence length="627" mass="70152">MTMNLVLLPDLIRQAPAFPDGFFDLIREPIRQGCGVDIGVAPRDDKVGGLQEGFDAAHFRKLALGGGGEWATRYHRISDPACSYLLVHLPANALILSFEMPPWLIALCIRESIAFIDIRVSPLRFGRDLYIALRCSDADMRARIGGAAVVGDELRLEAAVLAANVRMHQRRMEDERGHVLTDLEGALLFVGQAPYDASLLTDDGRSLRCEDFAEELRARCATRRLLYKPHPFAGQFAQDEREALERITGQTPGACLQNAYQVLSAQQDVQLVSISSGMLQEAEWFDKTAHTLFRPFVPLADAACNATQAYQQIHFKSLLAPGFWHQVLSPERVPPRLAELPPLMHHHARETIDQWWDYSKVLTWERTLPSETVARNGLARLRERVEALEQRGPFSTTQINSASVHLALDSATPDEARWQRCVQEIRQQIAAAPLQFGRGQLYQGHEGWQLPGQRPTLQRLAEYRVDSWLPAHASVLDIGCNIGMFGLALSPVIRHYHGIDHTPALIDIAQRMAAARGIDNCHFECSSFADFMATQQQRYDVIFSFAVHVWIGIPIAEYAAVLHDLLAPGGRLILESNNLATNDTTFFATIPQLLDAGFRVHSRGLLKDDGIIERAFYVFDRLAEPAH</sequence>
<gene>
    <name evidence="2" type="ORF">LLE72_017910</name>
</gene>
<keyword evidence="2" id="KW-0808">Transferase</keyword>
<proteinExistence type="predicted"/>
<organism evidence="2 3">
    <name type="scientific">Xanthomonas campestris pv. papavericola</name>
    <dbReference type="NCBI Taxonomy" id="487881"/>
    <lineage>
        <taxon>Bacteria</taxon>
        <taxon>Pseudomonadati</taxon>
        <taxon>Pseudomonadota</taxon>
        <taxon>Gammaproteobacteria</taxon>
        <taxon>Lysobacterales</taxon>
        <taxon>Lysobacteraceae</taxon>
        <taxon>Xanthomonas</taxon>
    </lineage>
</organism>
<dbReference type="Gene3D" id="3.40.50.150">
    <property type="entry name" value="Vaccinia Virus protein VP39"/>
    <property type="match status" value="1"/>
</dbReference>
<reference evidence="2" key="1">
    <citation type="submission" date="2021-10" db="EMBL/GenBank/DDBJ databases">
        <authorList>
            <person name="Hussein R."/>
            <person name="Harrison J."/>
            <person name="Studholme D.J."/>
            <person name="Vicente J."/>
            <person name="Grant M."/>
        </authorList>
    </citation>
    <scope>NUCLEOTIDE SEQUENCE</scope>
    <source>
        <strain evidence="2">NCPPB 2970</strain>
    </source>
</reference>
<dbReference type="Pfam" id="PF13847">
    <property type="entry name" value="Methyltransf_31"/>
    <property type="match status" value="1"/>
</dbReference>
<protein>
    <submittedName>
        <fullName evidence="2">Methyltransferase domain-containing protein</fullName>
    </submittedName>
</protein>
<dbReference type="GO" id="GO:0032259">
    <property type="term" value="P:methylation"/>
    <property type="evidence" value="ECO:0007669"/>
    <property type="project" value="UniProtKB-KW"/>
</dbReference>
<dbReference type="EMBL" id="JAJFNJ020000003">
    <property type="protein sequence ID" value="MEC3889571.1"/>
    <property type="molecule type" value="Genomic_DNA"/>
</dbReference>
<comment type="caution">
    <text evidence="2">The sequence shown here is derived from an EMBL/GenBank/DDBJ whole genome shotgun (WGS) entry which is preliminary data.</text>
</comment>
<keyword evidence="2" id="KW-0489">Methyltransferase</keyword>
<dbReference type="PANTHER" id="PTHR43464">
    <property type="entry name" value="METHYLTRANSFERASE"/>
    <property type="match status" value="1"/>
</dbReference>
<evidence type="ECO:0000259" key="1">
    <source>
        <dbReference type="Pfam" id="PF13847"/>
    </source>
</evidence>
<dbReference type="CDD" id="cd02440">
    <property type="entry name" value="AdoMet_MTases"/>
    <property type="match status" value="1"/>
</dbReference>
<feature type="domain" description="Methyltransferase" evidence="1">
    <location>
        <begin position="472"/>
        <end position="578"/>
    </location>
</feature>
<dbReference type="RefSeq" id="WP_326344376.1">
    <property type="nucleotide sequence ID" value="NZ_JAJFNJ020000003.1"/>
</dbReference>
<dbReference type="SUPFAM" id="SSF53335">
    <property type="entry name" value="S-adenosyl-L-methionine-dependent methyltransferases"/>
    <property type="match status" value="1"/>
</dbReference>
<accession>A0AAJ2X574</accession>
<dbReference type="InterPro" id="IPR025714">
    <property type="entry name" value="Methyltranfer_dom"/>
</dbReference>
<dbReference type="PANTHER" id="PTHR43464:SF23">
    <property type="entry name" value="JUVENILE HORMONE ACID O-METHYLTRANSFERASE"/>
    <property type="match status" value="1"/>
</dbReference>
<dbReference type="GO" id="GO:0010420">
    <property type="term" value="F:polyprenyldihydroxybenzoate methyltransferase activity"/>
    <property type="evidence" value="ECO:0007669"/>
    <property type="project" value="TreeGrafter"/>
</dbReference>
<name>A0AAJ2X574_XANCA</name>
<dbReference type="AlphaFoldDB" id="A0AAJ2X574"/>
<reference evidence="2" key="2">
    <citation type="submission" date="2024-01" db="EMBL/GenBank/DDBJ databases">
        <title>Long-read genome sequencing of X. campestris pv. papavericola.</title>
        <authorList>
            <person name="Hussain R.M.F."/>
            <person name="Greer S."/>
            <person name="Harrison J."/>
            <person name="Grant M."/>
            <person name="Vicente J."/>
            <person name="Studholme D.J."/>
        </authorList>
    </citation>
    <scope>NUCLEOTIDE SEQUENCE</scope>
    <source>
        <strain evidence="2">NCPPB 2970</strain>
    </source>
</reference>
<evidence type="ECO:0000313" key="2">
    <source>
        <dbReference type="EMBL" id="MEC3889571.1"/>
    </source>
</evidence>